<dbReference type="Pfam" id="PF01266">
    <property type="entry name" value="DAO"/>
    <property type="match status" value="1"/>
</dbReference>
<dbReference type="AlphaFoldDB" id="A0A6J6ES19"/>
<dbReference type="InterPro" id="IPR006076">
    <property type="entry name" value="FAD-dep_OxRdtase"/>
</dbReference>
<protein>
    <submittedName>
        <fullName evidence="2">Unannotated protein</fullName>
    </submittedName>
</protein>
<dbReference type="SUPFAM" id="SSF51905">
    <property type="entry name" value="FAD/NAD(P)-binding domain"/>
    <property type="match status" value="1"/>
</dbReference>
<name>A0A6J6ES19_9ZZZZ</name>
<sequence length="483" mass="53886">MTATAVAFVGDDFPYGRVTSQEAKEAIAKAKPKSFWLDSRSRPKAAPALAKDISTGLVVVGGGFTGLWTVINAKIHQPNLDVVLIDSQRIGDGAAGRNGGFVSASLTHGFPNGYGRWEHELTQLVRLGHENLDEIEDFLKEHNIEADFEWFGEFDVAITQEHADELKEMTATAKKYGEDFTFFDAQEFSKYVKSPLYKGAMLDADCALVNPAKLAWGLRKVALKLGVEVYENSPVIELDQSVNGVKLKTALGSIKARRCILATGAFPSLIPKVNRMIAPVYDYVLVTEVLTEEQKQSIGWNEPFGCSDAFNQFHYFRLTKDGRMLWGGYDAVYHYGNEVIKEYEQSDESFAMLAEHLYRTFPALRGIGFSHKWGGAIDTCSRFTPFWGTSMRGKVAYAAGFTGLGVGSSRFAALTLLDLVYDRKSERTKLSMVRTKPLPFPPEPFKTWVINLTRWSIDRADHNGGKRNLWLKLLDWLGLGFDS</sequence>
<evidence type="ECO:0000259" key="1">
    <source>
        <dbReference type="Pfam" id="PF01266"/>
    </source>
</evidence>
<evidence type="ECO:0000313" key="2">
    <source>
        <dbReference type="EMBL" id="CAB4579330.1"/>
    </source>
</evidence>
<dbReference type="PANTHER" id="PTHR13847">
    <property type="entry name" value="SARCOSINE DEHYDROGENASE-RELATED"/>
    <property type="match status" value="1"/>
</dbReference>
<dbReference type="InterPro" id="IPR036188">
    <property type="entry name" value="FAD/NAD-bd_sf"/>
</dbReference>
<dbReference type="PANTHER" id="PTHR13847:SF281">
    <property type="entry name" value="FAD DEPENDENT OXIDOREDUCTASE DOMAIN-CONTAINING PROTEIN"/>
    <property type="match status" value="1"/>
</dbReference>
<dbReference type="Gene3D" id="3.30.9.10">
    <property type="entry name" value="D-Amino Acid Oxidase, subunit A, domain 2"/>
    <property type="match status" value="1"/>
</dbReference>
<proteinExistence type="predicted"/>
<reference evidence="2" key="1">
    <citation type="submission" date="2020-05" db="EMBL/GenBank/DDBJ databases">
        <authorList>
            <person name="Chiriac C."/>
            <person name="Salcher M."/>
            <person name="Ghai R."/>
            <person name="Kavagutti S V."/>
        </authorList>
    </citation>
    <scope>NUCLEOTIDE SEQUENCE</scope>
</reference>
<dbReference type="EMBL" id="CAEZTU010000034">
    <property type="protein sequence ID" value="CAB4579330.1"/>
    <property type="molecule type" value="Genomic_DNA"/>
</dbReference>
<accession>A0A6J6ES19</accession>
<dbReference type="Gene3D" id="3.50.50.60">
    <property type="entry name" value="FAD/NAD(P)-binding domain"/>
    <property type="match status" value="1"/>
</dbReference>
<dbReference type="GO" id="GO:0005737">
    <property type="term" value="C:cytoplasm"/>
    <property type="evidence" value="ECO:0007669"/>
    <property type="project" value="TreeGrafter"/>
</dbReference>
<organism evidence="2">
    <name type="scientific">freshwater metagenome</name>
    <dbReference type="NCBI Taxonomy" id="449393"/>
    <lineage>
        <taxon>unclassified sequences</taxon>
        <taxon>metagenomes</taxon>
        <taxon>ecological metagenomes</taxon>
    </lineage>
</organism>
<feature type="domain" description="FAD dependent oxidoreductase" evidence="1">
    <location>
        <begin position="58"/>
        <end position="415"/>
    </location>
</feature>
<gene>
    <name evidence="2" type="ORF">UFOPK1740_00793</name>
</gene>